<keyword evidence="10" id="KW-1185">Reference proteome</keyword>
<dbReference type="PANTHER" id="PTHR43527:SF2">
    <property type="entry name" value="4-DIPHOSPHOCYTIDYL-2-C-METHYL-D-ERYTHRITOL KINASE, CHLOROPLASTIC"/>
    <property type="match status" value="1"/>
</dbReference>
<dbReference type="STRING" id="1588748.HMPREF3182_01489"/>
<dbReference type="EMBL" id="LSDT01000050">
    <property type="protein sequence ID" value="KXB90175.1"/>
    <property type="molecule type" value="Genomic_DNA"/>
</dbReference>
<comment type="caution">
    <text evidence="8">The sequence shown here is derived from an EMBL/GenBank/DDBJ whole genome shotgun (WGS) entry which is preliminary data.</text>
</comment>
<dbReference type="Gene3D" id="3.30.230.10">
    <property type="match status" value="1"/>
</dbReference>
<comment type="pathway">
    <text evidence="6">Isoprenoid biosynthesis; isopentenyl diphosphate biosynthesis via DXP pathway; isopentenyl diphosphate from 1-deoxy-D-xylulose 5-phosphate: step 3/6.</text>
</comment>
<evidence type="ECO:0000313" key="11">
    <source>
        <dbReference type="Proteomes" id="UP000242958"/>
    </source>
</evidence>
<dbReference type="HAMAP" id="MF_00061">
    <property type="entry name" value="IspE"/>
    <property type="match status" value="1"/>
</dbReference>
<evidence type="ECO:0000313" key="8">
    <source>
        <dbReference type="EMBL" id="KXB90175.1"/>
    </source>
</evidence>
<dbReference type="SUPFAM" id="SSF54211">
    <property type="entry name" value="Ribosomal protein S5 domain 2-like"/>
    <property type="match status" value="1"/>
</dbReference>
<dbReference type="EC" id="2.7.1.148" evidence="6"/>
<reference evidence="10" key="2">
    <citation type="submission" date="2016-01" db="EMBL/GenBank/DDBJ databases">
        <authorList>
            <person name="Mitreva M."/>
            <person name="Pepin K.H."/>
            <person name="Mihindukulasuriya K.A."/>
            <person name="Fulton R."/>
            <person name="Fronick C."/>
            <person name="O'Laughlin M."/>
            <person name="Miner T."/>
            <person name="Herter B."/>
            <person name="Rosa B.A."/>
            <person name="Cordes M."/>
            <person name="Tomlinson C."/>
            <person name="Wollam A."/>
            <person name="Palsikar V.B."/>
            <person name="Mardis E.R."/>
            <person name="Wilson R.K."/>
        </authorList>
    </citation>
    <scope>NUCLEOTIDE SEQUENCE [LARGE SCALE GENOMIC DNA]</scope>
    <source>
        <strain evidence="10">KA00182</strain>
    </source>
</reference>
<evidence type="ECO:0000256" key="6">
    <source>
        <dbReference type="HAMAP-Rule" id="MF_00061"/>
    </source>
</evidence>
<comment type="function">
    <text evidence="6">Catalyzes the phosphorylation of the position 2 hydroxy group of 4-diphosphocytidyl-2C-methyl-D-erythritol.</text>
</comment>
<gene>
    <name evidence="6" type="primary">ispE</name>
    <name evidence="9" type="ORF">CAL30_02535</name>
    <name evidence="8" type="ORF">HMPREF3182_01489</name>
</gene>
<dbReference type="GO" id="GO:0019288">
    <property type="term" value="P:isopentenyl diphosphate biosynthetic process, methylerythritol 4-phosphate pathway"/>
    <property type="evidence" value="ECO:0007669"/>
    <property type="project" value="UniProtKB-UniRule"/>
</dbReference>
<evidence type="ECO:0000259" key="7">
    <source>
        <dbReference type="Pfam" id="PF00288"/>
    </source>
</evidence>
<feature type="active site" evidence="6">
    <location>
        <position position="133"/>
    </location>
</feature>
<dbReference type="Gene3D" id="3.30.70.890">
    <property type="entry name" value="GHMP kinase, C-terminal domain"/>
    <property type="match status" value="1"/>
</dbReference>
<keyword evidence="2 6" id="KW-0808">Transferase</keyword>
<dbReference type="GO" id="GO:0050515">
    <property type="term" value="F:4-(cytidine 5'-diphospho)-2-C-methyl-D-erythritol kinase activity"/>
    <property type="evidence" value="ECO:0007669"/>
    <property type="project" value="UniProtKB-UniRule"/>
</dbReference>
<accession>A0A2J8BBL8</accession>
<proteinExistence type="inferred from homology"/>
<accession>A0A134CD95</accession>
<organism evidence="8 10">
    <name type="scientific">Megasphaera hutchinsoni</name>
    <dbReference type="NCBI Taxonomy" id="1588748"/>
    <lineage>
        <taxon>Bacteria</taxon>
        <taxon>Bacillati</taxon>
        <taxon>Bacillota</taxon>
        <taxon>Negativicutes</taxon>
        <taxon>Veillonellales</taxon>
        <taxon>Veillonellaceae</taxon>
        <taxon>Megasphaera</taxon>
    </lineage>
</organism>
<sequence length="283" mass="31287">MWEEKGCGKINLGLAITGRCTNGYHTINTVFQSIGLADIIQFTEASTFRLTCTHQGLPCDESNLAYKAYQLLRTYAKNKTPLHIHIKKNIPMAAGLAGGSADGAAVLRGLNKIWELHLSVDELCQLGETLGADVPFCIHGGTMHGMGKGEILKKLPSLPPWHVVLLHPDVAVQTKEAYALFDQRQQVELVPMQEIIQCVYEKNMIRLVSIWKNTFEELVLPEKPLIQKCKVLFSAFGIPSLMSGSGSAVFALISSDVDEKQLQMLEKEAHHQGIAYYRTTLIG</sequence>
<reference evidence="9 11" key="3">
    <citation type="submission" date="2017-05" db="EMBL/GenBank/DDBJ databases">
        <authorList>
            <person name="Song R."/>
            <person name="Chenine A.L."/>
            <person name="Ruprecht R.M."/>
        </authorList>
    </citation>
    <scope>NUCLEOTIDE SEQUENCE [LARGE SCALE GENOMIC DNA]</scope>
    <source>
        <strain evidence="9 11">KA00229</strain>
    </source>
</reference>
<evidence type="ECO:0000256" key="3">
    <source>
        <dbReference type="ARBA" id="ARBA00022741"/>
    </source>
</evidence>
<dbReference type="InterPro" id="IPR006204">
    <property type="entry name" value="GHMP_kinase_N_dom"/>
</dbReference>
<evidence type="ECO:0000256" key="2">
    <source>
        <dbReference type="ARBA" id="ARBA00022679"/>
    </source>
</evidence>
<dbReference type="SUPFAM" id="SSF55060">
    <property type="entry name" value="GHMP Kinase, C-terminal domain"/>
    <property type="match status" value="1"/>
</dbReference>
<dbReference type="GO" id="GO:0005524">
    <property type="term" value="F:ATP binding"/>
    <property type="evidence" value="ECO:0007669"/>
    <property type="project" value="UniProtKB-UniRule"/>
</dbReference>
<dbReference type="PANTHER" id="PTHR43527">
    <property type="entry name" value="4-DIPHOSPHOCYTIDYL-2-C-METHYL-D-ERYTHRITOL KINASE, CHLOROPLASTIC"/>
    <property type="match status" value="1"/>
</dbReference>
<dbReference type="NCBIfam" id="TIGR00154">
    <property type="entry name" value="ispE"/>
    <property type="match status" value="1"/>
</dbReference>
<dbReference type="InterPro" id="IPR004424">
    <property type="entry name" value="IspE"/>
</dbReference>
<dbReference type="InterPro" id="IPR014721">
    <property type="entry name" value="Ribsml_uS5_D2-typ_fold_subgr"/>
</dbReference>
<evidence type="ECO:0000313" key="9">
    <source>
        <dbReference type="EMBL" id="PNH22155.1"/>
    </source>
</evidence>
<keyword evidence="6" id="KW-0414">Isoprene biosynthesis</keyword>
<dbReference type="EMBL" id="NFMF01000003">
    <property type="protein sequence ID" value="PNH22155.1"/>
    <property type="molecule type" value="Genomic_DNA"/>
</dbReference>
<protein>
    <recommendedName>
        <fullName evidence="1 6">4-diphosphocytidyl-2-C-methyl-D-erythritol kinase</fullName>
        <shortName evidence="6">CMK</shortName>
        <ecNumber evidence="6">2.7.1.148</ecNumber>
    </recommendedName>
    <alternativeName>
        <fullName evidence="6">4-(cytidine-5'-diphospho)-2-C-methyl-D-erythritol kinase</fullName>
    </alternativeName>
</protein>
<dbReference type="Proteomes" id="UP000070160">
    <property type="component" value="Unassembled WGS sequence"/>
</dbReference>
<dbReference type="InterPro" id="IPR036554">
    <property type="entry name" value="GHMP_kinase_C_sf"/>
</dbReference>
<feature type="domain" description="GHMP kinase N-terminal" evidence="7">
    <location>
        <begin position="63"/>
        <end position="141"/>
    </location>
</feature>
<evidence type="ECO:0000256" key="1">
    <source>
        <dbReference type="ARBA" id="ARBA00017473"/>
    </source>
</evidence>
<keyword evidence="4 6" id="KW-0418">Kinase</keyword>
<dbReference type="AlphaFoldDB" id="A0A134CD95"/>
<evidence type="ECO:0000313" key="10">
    <source>
        <dbReference type="Proteomes" id="UP000070160"/>
    </source>
</evidence>
<dbReference type="PIRSF" id="PIRSF010376">
    <property type="entry name" value="IspE"/>
    <property type="match status" value="1"/>
</dbReference>
<feature type="binding site" evidence="6">
    <location>
        <begin position="91"/>
        <end position="101"/>
    </location>
    <ligand>
        <name>ATP</name>
        <dbReference type="ChEBI" id="CHEBI:30616"/>
    </ligand>
</feature>
<dbReference type="GO" id="GO:0016114">
    <property type="term" value="P:terpenoid biosynthetic process"/>
    <property type="evidence" value="ECO:0007669"/>
    <property type="project" value="UniProtKB-UniRule"/>
</dbReference>
<keyword evidence="5 6" id="KW-0067">ATP-binding</keyword>
<dbReference type="UniPathway" id="UPA00056">
    <property type="reaction ID" value="UER00094"/>
</dbReference>
<comment type="catalytic activity">
    <reaction evidence="6">
        <text>4-CDP-2-C-methyl-D-erythritol + ATP = 4-CDP-2-C-methyl-D-erythritol 2-phosphate + ADP + H(+)</text>
        <dbReference type="Rhea" id="RHEA:18437"/>
        <dbReference type="ChEBI" id="CHEBI:15378"/>
        <dbReference type="ChEBI" id="CHEBI:30616"/>
        <dbReference type="ChEBI" id="CHEBI:57823"/>
        <dbReference type="ChEBI" id="CHEBI:57919"/>
        <dbReference type="ChEBI" id="CHEBI:456216"/>
        <dbReference type="EC" id="2.7.1.148"/>
    </reaction>
</comment>
<keyword evidence="3 6" id="KW-0547">Nucleotide-binding</keyword>
<dbReference type="Proteomes" id="UP000242958">
    <property type="component" value="Unassembled WGS sequence"/>
</dbReference>
<evidence type="ECO:0000256" key="5">
    <source>
        <dbReference type="ARBA" id="ARBA00022840"/>
    </source>
</evidence>
<evidence type="ECO:0000256" key="4">
    <source>
        <dbReference type="ARBA" id="ARBA00022777"/>
    </source>
</evidence>
<reference evidence="8" key="1">
    <citation type="submission" date="2016-01" db="EMBL/GenBank/DDBJ databases">
        <authorList>
            <person name="Oliw E.H."/>
        </authorList>
    </citation>
    <scope>NUCLEOTIDE SEQUENCE [LARGE SCALE GENOMIC DNA]</scope>
    <source>
        <strain evidence="8">KA00182</strain>
    </source>
</reference>
<dbReference type="InterPro" id="IPR020568">
    <property type="entry name" value="Ribosomal_Su5_D2-typ_SF"/>
</dbReference>
<dbReference type="PATRIC" id="fig|1588748.3.peg.1441"/>
<dbReference type="Pfam" id="PF00288">
    <property type="entry name" value="GHMP_kinases_N"/>
    <property type="match status" value="1"/>
</dbReference>
<dbReference type="RefSeq" id="WP_062486526.1">
    <property type="nucleotide sequence ID" value="NZ_KQ960955.1"/>
</dbReference>
<comment type="similarity">
    <text evidence="6">Belongs to the GHMP kinase family. IspE subfamily.</text>
</comment>
<feature type="active site" evidence="6">
    <location>
        <position position="9"/>
    </location>
</feature>
<name>A0A134CD95_9FIRM</name>